<feature type="compositionally biased region" description="Polar residues" evidence="2">
    <location>
        <begin position="126"/>
        <end position="144"/>
    </location>
</feature>
<protein>
    <submittedName>
        <fullName evidence="3">Uncharacterized protein</fullName>
    </submittedName>
</protein>
<feature type="compositionally biased region" description="Polar residues" evidence="2">
    <location>
        <begin position="168"/>
        <end position="178"/>
    </location>
</feature>
<feature type="compositionally biased region" description="Low complexity" evidence="2">
    <location>
        <begin position="616"/>
        <end position="641"/>
    </location>
</feature>
<evidence type="ECO:0000256" key="1">
    <source>
        <dbReference type="SAM" id="Coils"/>
    </source>
</evidence>
<feature type="region of interest" description="Disordered" evidence="2">
    <location>
        <begin position="123"/>
        <end position="189"/>
    </location>
</feature>
<proteinExistence type="predicted"/>
<feature type="region of interest" description="Disordered" evidence="2">
    <location>
        <begin position="41"/>
        <end position="63"/>
    </location>
</feature>
<feature type="region of interest" description="Disordered" evidence="2">
    <location>
        <begin position="607"/>
        <end position="641"/>
    </location>
</feature>
<feature type="compositionally biased region" description="Acidic residues" evidence="2">
    <location>
        <begin position="179"/>
        <end position="188"/>
    </location>
</feature>
<feature type="coiled-coil region" evidence="1">
    <location>
        <begin position="554"/>
        <end position="595"/>
    </location>
</feature>
<organism evidence="3 4">
    <name type="scientific">Reticulomyxa filosa</name>
    <dbReference type="NCBI Taxonomy" id="46433"/>
    <lineage>
        <taxon>Eukaryota</taxon>
        <taxon>Sar</taxon>
        <taxon>Rhizaria</taxon>
        <taxon>Retaria</taxon>
        <taxon>Foraminifera</taxon>
        <taxon>Monothalamids</taxon>
        <taxon>Reticulomyxidae</taxon>
        <taxon>Reticulomyxa</taxon>
    </lineage>
</organism>
<accession>X6LAX9</accession>
<gene>
    <name evidence="3" type="ORF">RFI_38292</name>
</gene>
<feature type="coiled-coil region" evidence="1">
    <location>
        <begin position="257"/>
        <end position="284"/>
    </location>
</feature>
<feature type="coiled-coil region" evidence="1">
    <location>
        <begin position="500"/>
        <end position="527"/>
    </location>
</feature>
<reference evidence="3 4" key="1">
    <citation type="journal article" date="2013" name="Curr. Biol.">
        <title>The Genome of the Foraminiferan Reticulomyxa filosa.</title>
        <authorList>
            <person name="Glockner G."/>
            <person name="Hulsmann N."/>
            <person name="Schleicher M."/>
            <person name="Noegel A.A."/>
            <person name="Eichinger L."/>
            <person name="Gallinger C."/>
            <person name="Pawlowski J."/>
            <person name="Sierra R."/>
            <person name="Euteneuer U."/>
            <person name="Pillet L."/>
            <person name="Moustafa A."/>
            <person name="Platzer M."/>
            <person name="Groth M."/>
            <person name="Szafranski K."/>
            <person name="Schliwa M."/>
        </authorList>
    </citation>
    <scope>NUCLEOTIDE SEQUENCE [LARGE SCALE GENOMIC DNA]</scope>
</reference>
<dbReference type="AlphaFoldDB" id="X6LAX9"/>
<feature type="compositionally biased region" description="Low complexity" evidence="2">
    <location>
        <begin position="149"/>
        <end position="167"/>
    </location>
</feature>
<evidence type="ECO:0000313" key="4">
    <source>
        <dbReference type="Proteomes" id="UP000023152"/>
    </source>
</evidence>
<name>X6LAX9_RETFI</name>
<keyword evidence="1" id="KW-0175">Coiled coil</keyword>
<keyword evidence="4" id="KW-1185">Reference proteome</keyword>
<evidence type="ECO:0000313" key="3">
    <source>
        <dbReference type="EMBL" id="ETN99187.1"/>
    </source>
</evidence>
<evidence type="ECO:0000256" key="2">
    <source>
        <dbReference type="SAM" id="MobiDB-lite"/>
    </source>
</evidence>
<dbReference type="EMBL" id="ASPP01044649">
    <property type="protein sequence ID" value="ETN99187.1"/>
    <property type="molecule type" value="Genomic_DNA"/>
</dbReference>
<comment type="caution">
    <text evidence="3">The sequence shown here is derived from an EMBL/GenBank/DDBJ whole genome shotgun (WGS) entry which is preliminary data.</text>
</comment>
<dbReference type="Proteomes" id="UP000023152">
    <property type="component" value="Unassembled WGS sequence"/>
</dbReference>
<feature type="coiled-coil region" evidence="1">
    <location>
        <begin position="434"/>
        <end position="461"/>
    </location>
</feature>
<sequence length="641" mass="75209">MKVKSFFKEKLIYVERFQLFPESILRDVFFVIDYSEQKIKQSSPSSMTSSGRTVTANPKESNSIQQKYNEIQEKLSFDRLLQEADLDRGVLLQVLNELGIHGLQELNNAHKLQEVIGITRERMERNSSSSIRASKGNSRSNSFSKRAPMTMTTTATATATAMSTGTTNGSKRQNTEQMNSEDDDDNDNMIESSYSIRQFSSEIKQFKEEMETLGVRIQCESVMNEMIKAITEKVETSHLNELLKEKLEIQRNQLKFESQYNQDLQALQLHIDSLQQQIASEKKYQENYLLTKIALDSNVITCGNTLDQLKLQRRKFALLKDVSQLSNASKNRILRYTYTYIYIYIYIYKYMYDWYEMCLSCKAWYYNLYKPEFVMRLAKGKLRHYCYEPKMPLRTYPKQVKRAVMTLKFNEMNTSSLVPRRVQPKADDIYQRCMQQLQIFIAQAEQDRDELEERQNLLKFMQTSLFDRIHELSQLRVRKWQVEHKLYEGAQEKKTLNGKIRQCENELKQRNAIIEDMKQTLKEQELQRQRKFKVQSDLVAVKRGSQDLGLENELNKVKTQKKRLVKALMQIREEIAKREDETKKFQSRVETLEDQYKLVLAKLKNPKNSSSISLHNHNTANNSNNNTNNNTKANTNATILP</sequence>
<feature type="compositionally biased region" description="Polar residues" evidence="2">
    <location>
        <begin position="51"/>
        <end position="63"/>
    </location>
</feature>